<evidence type="ECO:0000256" key="2">
    <source>
        <dbReference type="SAM" id="Phobius"/>
    </source>
</evidence>
<dbReference type="KEGG" id="cvn:111136481"/>
<feature type="region of interest" description="Disordered" evidence="1">
    <location>
        <begin position="1"/>
        <end position="34"/>
    </location>
</feature>
<reference evidence="3" key="1">
    <citation type="submission" date="2024-06" db="UniProtKB">
        <authorList>
            <consortium name="RefSeq"/>
        </authorList>
    </citation>
    <scope>NUCLEOTIDE SEQUENCE [LARGE SCALE GENOMIC DNA]</scope>
</reference>
<name>A0A8B8ESZ2_CRAVI</name>
<dbReference type="Proteomes" id="UP000694844">
    <property type="component" value="Chromosome 1"/>
</dbReference>
<keyword evidence="2" id="KW-1133">Transmembrane helix</keyword>
<accession>A0A8B8ESZ2</accession>
<feature type="compositionally biased region" description="Polar residues" evidence="1">
    <location>
        <begin position="15"/>
        <end position="33"/>
    </location>
</feature>
<sequence>MAEKGRNSYVEPITSDLNSKSRQTPATGHQSGLHSILESGNYHPHYTELSENQYEDTLNRELNESARYERLTSQVSLQTRQLNSPESPKQNTCIHSLIICCAYISLLFNCPVGIFSVGYAYMAKTEKFYPLKRYYLYVDRSSYLEPVPRAGLNSQSRPEAGPNSADAVEASAQRRGPVEIPSSSTSRQSGIYNTVDSVNYQQSYTELTGRHQYDDLHRGREKESIRYQRLTDQINMQNIQNDKLHNPENPKENRVLHSLIFCCSVASLIFNCPVGIFSVCYAYMAKTEGFYPMKRYYLCMTLAVALLAITGFLISIILTAVIISNARRS</sequence>
<dbReference type="OrthoDB" id="10503045at2759"/>
<feature type="compositionally biased region" description="Polar residues" evidence="1">
    <location>
        <begin position="181"/>
        <end position="190"/>
    </location>
</feature>
<dbReference type="AlphaFoldDB" id="A0A8B8ESZ2"/>
<reference evidence="4" key="2">
    <citation type="submission" date="2025-08" db="UniProtKB">
        <authorList>
            <consortium name="RefSeq"/>
        </authorList>
    </citation>
    <scope>IDENTIFICATION</scope>
    <source>
        <tissue evidence="4">Whole sample</tissue>
    </source>
</reference>
<feature type="transmembrane region" description="Helical" evidence="2">
    <location>
        <begin position="94"/>
        <end position="122"/>
    </location>
</feature>
<feature type="transmembrane region" description="Helical" evidence="2">
    <location>
        <begin position="259"/>
        <end position="284"/>
    </location>
</feature>
<dbReference type="RefSeq" id="XP_022343071.1">
    <property type="nucleotide sequence ID" value="XM_022487363.1"/>
</dbReference>
<keyword evidence="3" id="KW-1185">Reference proteome</keyword>
<evidence type="ECO:0000313" key="3">
    <source>
        <dbReference type="Proteomes" id="UP000694844"/>
    </source>
</evidence>
<evidence type="ECO:0000256" key="1">
    <source>
        <dbReference type="SAM" id="MobiDB-lite"/>
    </source>
</evidence>
<dbReference type="GeneID" id="111136481"/>
<keyword evidence="2" id="KW-0472">Membrane</keyword>
<protein>
    <submittedName>
        <fullName evidence="4">Uncharacterized protein LOC111136481</fullName>
    </submittedName>
</protein>
<feature type="transmembrane region" description="Helical" evidence="2">
    <location>
        <begin position="296"/>
        <end position="323"/>
    </location>
</feature>
<gene>
    <name evidence="4" type="primary">LOC111136481</name>
</gene>
<evidence type="ECO:0000313" key="4">
    <source>
        <dbReference type="RefSeq" id="XP_022343071.1"/>
    </source>
</evidence>
<keyword evidence="2" id="KW-0812">Transmembrane</keyword>
<organism evidence="3 4">
    <name type="scientific">Crassostrea virginica</name>
    <name type="common">Eastern oyster</name>
    <dbReference type="NCBI Taxonomy" id="6565"/>
    <lineage>
        <taxon>Eukaryota</taxon>
        <taxon>Metazoa</taxon>
        <taxon>Spiralia</taxon>
        <taxon>Lophotrochozoa</taxon>
        <taxon>Mollusca</taxon>
        <taxon>Bivalvia</taxon>
        <taxon>Autobranchia</taxon>
        <taxon>Pteriomorphia</taxon>
        <taxon>Ostreida</taxon>
        <taxon>Ostreoidea</taxon>
        <taxon>Ostreidae</taxon>
        <taxon>Crassostrea</taxon>
    </lineage>
</organism>
<feature type="region of interest" description="Disordered" evidence="1">
    <location>
        <begin position="149"/>
        <end position="190"/>
    </location>
</feature>
<proteinExistence type="predicted"/>